<sequence length="229" mass="25228">MRNRRKGQVGPRFAIYILGLLIMSLGLVLLIKADLGATPWDVLHVGLYYQLGLTIGSWSVIVGMFILLAAAIISKEFPQVGAFLNMVLVGLFIDMYFLLPFLHTPEGLMGKLLMFTIGLLLNGYGMGLYISAQFGAGPRDSLMIALTSKTGWKVRNVRGVMEILVLLVGWWLGGPIFWGTIVIGLLIGPLAGICLPQCHKFTEYWLSSLKEKKMVVEHSKTESKRGASL</sequence>
<dbReference type="AlphaFoldDB" id="A0A919WEM9"/>
<proteinExistence type="predicted"/>
<gene>
    <name evidence="2" type="primary">yczE</name>
    <name evidence="2" type="ORF">J27TS8_03390</name>
</gene>
<dbReference type="RefSeq" id="WP_095307059.1">
    <property type="nucleotide sequence ID" value="NZ_BORC01000001.1"/>
</dbReference>
<dbReference type="Pfam" id="PF19700">
    <property type="entry name" value="DUF6198"/>
    <property type="match status" value="1"/>
</dbReference>
<keyword evidence="1" id="KW-1133">Transmembrane helix</keyword>
<feature type="transmembrane region" description="Helical" evidence="1">
    <location>
        <begin position="12"/>
        <end position="31"/>
    </location>
</feature>
<accession>A0A919WEM9</accession>
<feature type="transmembrane region" description="Helical" evidence="1">
    <location>
        <begin position="80"/>
        <end position="102"/>
    </location>
</feature>
<feature type="transmembrane region" description="Helical" evidence="1">
    <location>
        <begin position="108"/>
        <end position="130"/>
    </location>
</feature>
<organism evidence="2 3">
    <name type="scientific">Robertmurraya siralis</name>
    <dbReference type="NCBI Taxonomy" id="77777"/>
    <lineage>
        <taxon>Bacteria</taxon>
        <taxon>Bacillati</taxon>
        <taxon>Bacillota</taxon>
        <taxon>Bacilli</taxon>
        <taxon>Bacillales</taxon>
        <taxon>Bacillaceae</taxon>
        <taxon>Robertmurraya</taxon>
    </lineage>
</organism>
<dbReference type="PANTHER" id="PTHR40078">
    <property type="entry name" value="INTEGRAL MEMBRANE PROTEIN-RELATED"/>
    <property type="match status" value="1"/>
</dbReference>
<feature type="transmembrane region" description="Helical" evidence="1">
    <location>
        <begin position="163"/>
        <end position="187"/>
    </location>
</feature>
<dbReference type="EMBL" id="BORC01000001">
    <property type="protein sequence ID" value="GIN60346.1"/>
    <property type="molecule type" value="Genomic_DNA"/>
</dbReference>
<dbReference type="PANTHER" id="PTHR40078:SF1">
    <property type="entry name" value="INTEGRAL MEMBRANE PROTEIN"/>
    <property type="match status" value="1"/>
</dbReference>
<keyword evidence="1" id="KW-0812">Transmembrane</keyword>
<name>A0A919WEM9_9BACI</name>
<evidence type="ECO:0000313" key="2">
    <source>
        <dbReference type="EMBL" id="GIN60346.1"/>
    </source>
</evidence>
<keyword evidence="1" id="KW-0472">Membrane</keyword>
<reference evidence="2" key="1">
    <citation type="submission" date="2021-03" db="EMBL/GenBank/DDBJ databases">
        <title>Antimicrobial resistance genes in bacteria isolated from Japanese honey, and their potential for conferring macrolide and lincosamide resistance in the American foulbrood pathogen Paenibacillus larvae.</title>
        <authorList>
            <person name="Okamoto M."/>
            <person name="Kumagai M."/>
            <person name="Kanamori H."/>
            <person name="Takamatsu D."/>
        </authorList>
    </citation>
    <scope>NUCLEOTIDE SEQUENCE</scope>
    <source>
        <strain evidence="2">J27TS8</strain>
    </source>
</reference>
<dbReference type="Proteomes" id="UP000682111">
    <property type="component" value="Unassembled WGS sequence"/>
</dbReference>
<protein>
    <submittedName>
        <fullName evidence="2">Membrane protein YczE</fullName>
    </submittedName>
</protein>
<feature type="transmembrane region" description="Helical" evidence="1">
    <location>
        <begin position="51"/>
        <end position="73"/>
    </location>
</feature>
<keyword evidence="3" id="KW-1185">Reference proteome</keyword>
<dbReference type="InterPro" id="IPR038750">
    <property type="entry name" value="YczE/YyaS-like"/>
</dbReference>
<evidence type="ECO:0000313" key="3">
    <source>
        <dbReference type="Proteomes" id="UP000682111"/>
    </source>
</evidence>
<comment type="caution">
    <text evidence="2">The sequence shown here is derived from an EMBL/GenBank/DDBJ whole genome shotgun (WGS) entry which is preliminary data.</text>
</comment>
<evidence type="ECO:0000256" key="1">
    <source>
        <dbReference type="SAM" id="Phobius"/>
    </source>
</evidence>